<dbReference type="EMBL" id="JAGPXC010000013">
    <property type="protein sequence ID" value="KAH6643486.1"/>
    <property type="molecule type" value="Genomic_DNA"/>
</dbReference>
<dbReference type="Gene3D" id="1.10.357.40">
    <property type="entry name" value="YbiA-like"/>
    <property type="match status" value="1"/>
</dbReference>
<dbReference type="RefSeq" id="XP_045951416.1">
    <property type="nucleotide sequence ID" value="XM_046098908.1"/>
</dbReference>
<dbReference type="InterPro" id="IPR037238">
    <property type="entry name" value="YbiA-like_sf"/>
</dbReference>
<evidence type="ECO:0000313" key="1">
    <source>
        <dbReference type="EMBL" id="KAH6643486.1"/>
    </source>
</evidence>
<dbReference type="AlphaFoldDB" id="A0A9P8UBT1"/>
<accession>A0A9P8UBT1</accession>
<feature type="non-terminal residue" evidence="1">
    <location>
        <position position="1"/>
    </location>
</feature>
<evidence type="ECO:0000313" key="2">
    <source>
        <dbReference type="Proteomes" id="UP000758603"/>
    </source>
</evidence>
<sequence length="51" mass="6008">GYISQFYAMSFQDLLYPSITFRTAKHYIHYRKAKHFKDEESAAYIASLPTT</sequence>
<protein>
    <submittedName>
        <fullName evidence="1">Uncharacterized protein</fullName>
    </submittedName>
</protein>
<reference evidence="1" key="1">
    <citation type="journal article" date="2021" name="Nat. Commun.">
        <title>Genetic determinants of endophytism in the Arabidopsis root mycobiome.</title>
        <authorList>
            <person name="Mesny F."/>
            <person name="Miyauchi S."/>
            <person name="Thiergart T."/>
            <person name="Pickel B."/>
            <person name="Atanasova L."/>
            <person name="Karlsson M."/>
            <person name="Huettel B."/>
            <person name="Barry K.W."/>
            <person name="Haridas S."/>
            <person name="Chen C."/>
            <person name="Bauer D."/>
            <person name="Andreopoulos W."/>
            <person name="Pangilinan J."/>
            <person name="LaButti K."/>
            <person name="Riley R."/>
            <person name="Lipzen A."/>
            <person name="Clum A."/>
            <person name="Drula E."/>
            <person name="Henrissat B."/>
            <person name="Kohler A."/>
            <person name="Grigoriev I.V."/>
            <person name="Martin F.M."/>
            <person name="Hacquard S."/>
        </authorList>
    </citation>
    <scope>NUCLEOTIDE SEQUENCE</scope>
    <source>
        <strain evidence="1">MPI-SDFR-AT-0073</strain>
    </source>
</reference>
<dbReference type="OrthoDB" id="206452at2759"/>
<gene>
    <name evidence="1" type="ORF">BKA67DRAFT_527899</name>
</gene>
<dbReference type="SUPFAM" id="SSF143990">
    <property type="entry name" value="YbiA-like"/>
    <property type="match status" value="1"/>
</dbReference>
<proteinExistence type="predicted"/>
<organism evidence="1 2">
    <name type="scientific">Truncatella angustata</name>
    <dbReference type="NCBI Taxonomy" id="152316"/>
    <lineage>
        <taxon>Eukaryota</taxon>
        <taxon>Fungi</taxon>
        <taxon>Dikarya</taxon>
        <taxon>Ascomycota</taxon>
        <taxon>Pezizomycotina</taxon>
        <taxon>Sordariomycetes</taxon>
        <taxon>Xylariomycetidae</taxon>
        <taxon>Amphisphaeriales</taxon>
        <taxon>Sporocadaceae</taxon>
        <taxon>Truncatella</taxon>
    </lineage>
</organism>
<comment type="caution">
    <text evidence="1">The sequence shown here is derived from an EMBL/GenBank/DDBJ whole genome shotgun (WGS) entry which is preliminary data.</text>
</comment>
<dbReference type="Proteomes" id="UP000758603">
    <property type="component" value="Unassembled WGS sequence"/>
</dbReference>
<keyword evidence="2" id="KW-1185">Reference proteome</keyword>
<name>A0A9P8UBT1_9PEZI</name>
<dbReference type="GeneID" id="70127800"/>